<keyword evidence="1" id="KW-0378">Hydrolase</keyword>
<dbReference type="GO" id="GO:0016787">
    <property type="term" value="F:hydrolase activity"/>
    <property type="evidence" value="ECO:0007669"/>
    <property type="project" value="UniProtKB-KW"/>
</dbReference>
<dbReference type="STRING" id="47839.BN973_04555"/>
<proteinExistence type="predicted"/>
<reference evidence="2 3" key="3">
    <citation type="submission" date="2016-01" db="EMBL/GenBank/DDBJ databases">
        <title>The new phylogeny of the genus Mycobacterium.</title>
        <authorList>
            <person name="Tarcisio F."/>
            <person name="Conor M."/>
            <person name="Antonella G."/>
            <person name="Elisabetta G."/>
            <person name="Giulia F.S."/>
            <person name="Sara T."/>
            <person name="Anna F."/>
            <person name="Clotilde B."/>
            <person name="Roberto B."/>
            <person name="Veronica D.S."/>
            <person name="Fabio R."/>
            <person name="Monica P."/>
            <person name="Olivier J."/>
            <person name="Enrico T."/>
            <person name="Nicola S."/>
        </authorList>
    </citation>
    <scope>NUCLEOTIDE SEQUENCE [LARGE SCALE GENOMIC DNA]</scope>
    <source>
        <strain evidence="2 3">DSM 44626</strain>
    </source>
</reference>
<dbReference type="RefSeq" id="WP_051641406.1">
    <property type="nucleotide sequence ID" value="NZ_HG964446.1"/>
</dbReference>
<accession>A0A024K3M5</accession>
<evidence type="ECO:0000313" key="1">
    <source>
        <dbReference type="EMBL" id="CDO90162.1"/>
    </source>
</evidence>
<dbReference type="OrthoDB" id="2062670at2"/>
<gene>
    <name evidence="2" type="ORF">AWC29_27025</name>
    <name evidence="1" type="ORF">BN973_04555</name>
</gene>
<reference evidence="1" key="2">
    <citation type="submission" date="2014-04" db="EMBL/GenBank/DDBJ databases">
        <authorList>
            <person name="Xu Y.W."/>
            <person name="Yang Q."/>
        </authorList>
    </citation>
    <scope>NUCLEOTIDE SEQUENCE</scope>
    <source>
        <strain evidence="1">DSM 44626</strain>
    </source>
</reference>
<dbReference type="InterPro" id="IPR029058">
    <property type="entry name" value="AB_hydrolase_fold"/>
</dbReference>
<dbReference type="AlphaFoldDB" id="A0A024K3M5"/>
<sequence>MTPQTDKPTTTGSAAARIKYRRTPYLVVSQEHTVRKDVYGSVEDHVVRYAQLLRGDRDSDTVIVASHPIGSPAYLPLFSELARTGLHVIGYANRYSVGDSALQMENHLVDLGACVRDARERLGYSRVVLAGWSGGGSPMMGYQAEAEKPTITQTAAGEPSSLAETSLPPADAVMLLAAPRSRHRLLTEFLDASITDELVPERNRDAEFDLYDPANPNQPPYSADFLAAYRARQRERNRRITAFAQQKLQDFRNAGKPHAEHSFVVHGTMADPRWLDPTIEPNGRRPRWSYLGDPEVANTSPGALMRFTTARSWLSQWGLDTAQVDAADAAPRVSVPVLMVVNGCDDAVPTSHQAQVFDAIGHQDKERVDLPEANHYFTGADQRSHLSRAADHVRDWLHRNGFDVG</sequence>
<evidence type="ECO:0000313" key="3">
    <source>
        <dbReference type="Proteomes" id="UP000193710"/>
    </source>
</evidence>
<protein>
    <submittedName>
        <fullName evidence="1 2">Alpha/beta hydrolase</fullName>
    </submittedName>
</protein>
<dbReference type="Proteomes" id="UP000028880">
    <property type="component" value="Unassembled WGS sequence"/>
</dbReference>
<dbReference type="SUPFAM" id="SSF53474">
    <property type="entry name" value="alpha/beta-Hydrolases"/>
    <property type="match status" value="1"/>
</dbReference>
<dbReference type="Gene3D" id="3.40.50.1820">
    <property type="entry name" value="alpha/beta hydrolase"/>
    <property type="match status" value="2"/>
</dbReference>
<dbReference type="EMBL" id="LQPY01000037">
    <property type="protein sequence ID" value="ORX00213.1"/>
    <property type="molecule type" value="Genomic_DNA"/>
</dbReference>
<dbReference type="HOGENOM" id="CLU_059005_0_0_11"/>
<dbReference type="eggNOG" id="COG1073">
    <property type="taxonomic scope" value="Bacteria"/>
</dbReference>
<reference evidence="1" key="1">
    <citation type="journal article" date="2014" name="Genome Announc.">
        <title>Draft Genome Sequence of Mycobacterium triplex DSM 44626.</title>
        <authorList>
            <person name="Sassi M."/>
            <person name="Croce O."/>
            <person name="Robert C."/>
            <person name="Raoult D."/>
            <person name="Drancourt M."/>
        </authorList>
    </citation>
    <scope>NUCLEOTIDE SEQUENCE [LARGE SCALE GENOMIC DNA]</scope>
    <source>
        <strain evidence="1">DSM 44626</strain>
    </source>
</reference>
<evidence type="ECO:0000313" key="2">
    <source>
        <dbReference type="EMBL" id="ORX00213.1"/>
    </source>
</evidence>
<dbReference type="EMBL" id="HG964446">
    <property type="protein sequence ID" value="CDO90162.1"/>
    <property type="molecule type" value="Genomic_DNA"/>
</dbReference>
<keyword evidence="3" id="KW-1185">Reference proteome</keyword>
<dbReference type="Proteomes" id="UP000193710">
    <property type="component" value="Unassembled WGS sequence"/>
</dbReference>
<organism evidence="1">
    <name type="scientific">Mycobacterium triplex</name>
    <dbReference type="NCBI Taxonomy" id="47839"/>
    <lineage>
        <taxon>Bacteria</taxon>
        <taxon>Bacillati</taxon>
        <taxon>Actinomycetota</taxon>
        <taxon>Actinomycetes</taxon>
        <taxon>Mycobacteriales</taxon>
        <taxon>Mycobacteriaceae</taxon>
        <taxon>Mycobacterium</taxon>
        <taxon>Mycobacterium simiae complex</taxon>
    </lineage>
</organism>
<name>A0A024K3M5_9MYCO</name>